<dbReference type="AlphaFoldDB" id="A0A1Z4VVA9"/>
<organism evidence="2 3">
    <name type="scientific">Thiohalobacter thiocyanaticus</name>
    <dbReference type="NCBI Taxonomy" id="585455"/>
    <lineage>
        <taxon>Bacteria</taxon>
        <taxon>Pseudomonadati</taxon>
        <taxon>Pseudomonadota</taxon>
        <taxon>Gammaproteobacteria</taxon>
        <taxon>Thiohalobacterales</taxon>
        <taxon>Thiohalobacteraceae</taxon>
        <taxon>Thiohalobacter</taxon>
    </lineage>
</organism>
<proteinExistence type="predicted"/>
<name>A0A1Z4VVA9_9GAMM</name>
<dbReference type="Pfam" id="PF05099">
    <property type="entry name" value="TerB"/>
    <property type="match status" value="1"/>
</dbReference>
<dbReference type="KEGG" id="ttc:FOKN1_2951"/>
<dbReference type="CDD" id="cd07313">
    <property type="entry name" value="terB_like_2"/>
    <property type="match status" value="1"/>
</dbReference>
<dbReference type="Gene3D" id="1.10.3680.10">
    <property type="entry name" value="TerB-like"/>
    <property type="match status" value="1"/>
</dbReference>
<reference evidence="2 3" key="1">
    <citation type="submission" date="2017-05" db="EMBL/GenBank/DDBJ databases">
        <title>Thiocyanate degradation by Thiohalobacter thiocyanaticus FOKN1.</title>
        <authorList>
            <person name="Oshiki M."/>
            <person name="Fukushima T."/>
            <person name="Kawano S."/>
            <person name="Nakagawa J."/>
        </authorList>
    </citation>
    <scope>NUCLEOTIDE SEQUENCE [LARGE SCALE GENOMIC DNA]</scope>
    <source>
        <strain evidence="2 3">FOKN1</strain>
    </source>
</reference>
<dbReference type="OrthoDB" id="5294347at2"/>
<sequence>MLDRIQSFFNDIIQAEVEAAAPDTHAHGIRLATAALLIEMARADFDASDQERLLAGDLIAGRFGLTQSELDELMSLAELEVREAASLYEFTRLIDKRLSYEEKQEIVGMLWEMAYADGVLDKYEEHLVRKLTDLLHIPHQQMMRLKHAVRERLGIEEF</sequence>
<evidence type="ECO:0000259" key="1">
    <source>
        <dbReference type="Pfam" id="PF05099"/>
    </source>
</evidence>
<keyword evidence="3" id="KW-1185">Reference proteome</keyword>
<dbReference type="SUPFAM" id="SSF158682">
    <property type="entry name" value="TerB-like"/>
    <property type="match status" value="1"/>
</dbReference>
<evidence type="ECO:0000313" key="2">
    <source>
        <dbReference type="EMBL" id="BAZ95308.1"/>
    </source>
</evidence>
<feature type="domain" description="Co-chaperone DjlA N-terminal" evidence="1">
    <location>
        <begin position="30"/>
        <end position="146"/>
    </location>
</feature>
<dbReference type="InterPro" id="IPR029024">
    <property type="entry name" value="TerB-like"/>
</dbReference>
<protein>
    <recommendedName>
        <fullName evidence="1">Co-chaperone DjlA N-terminal domain-containing protein</fullName>
    </recommendedName>
</protein>
<gene>
    <name evidence="2" type="ORF">FOKN1_2951</name>
</gene>
<dbReference type="RefSeq" id="WP_096367308.1">
    <property type="nucleotide sequence ID" value="NZ_AP018052.1"/>
</dbReference>
<dbReference type="Proteomes" id="UP000218765">
    <property type="component" value="Chromosome"/>
</dbReference>
<dbReference type="InterPro" id="IPR007791">
    <property type="entry name" value="DjlA_N"/>
</dbReference>
<accession>A0A1Z4VVA9</accession>
<dbReference type="EMBL" id="AP018052">
    <property type="protein sequence ID" value="BAZ95308.1"/>
    <property type="molecule type" value="Genomic_DNA"/>
</dbReference>
<evidence type="ECO:0000313" key="3">
    <source>
        <dbReference type="Proteomes" id="UP000218765"/>
    </source>
</evidence>